<proteinExistence type="predicted"/>
<name>A0AAU9JSX3_9CILI</name>
<dbReference type="Proteomes" id="UP001162131">
    <property type="component" value="Unassembled WGS sequence"/>
</dbReference>
<organism evidence="1 2">
    <name type="scientific">Blepharisma stoltei</name>
    <dbReference type="NCBI Taxonomy" id="1481888"/>
    <lineage>
        <taxon>Eukaryota</taxon>
        <taxon>Sar</taxon>
        <taxon>Alveolata</taxon>
        <taxon>Ciliophora</taxon>
        <taxon>Postciliodesmatophora</taxon>
        <taxon>Heterotrichea</taxon>
        <taxon>Heterotrichida</taxon>
        <taxon>Blepharismidae</taxon>
        <taxon>Blepharisma</taxon>
    </lineage>
</organism>
<evidence type="ECO:0000313" key="2">
    <source>
        <dbReference type="Proteomes" id="UP001162131"/>
    </source>
</evidence>
<evidence type="ECO:0000313" key="1">
    <source>
        <dbReference type="EMBL" id="CAG9328036.1"/>
    </source>
</evidence>
<protein>
    <submittedName>
        <fullName evidence="1">Uncharacterized protein</fullName>
    </submittedName>
</protein>
<gene>
    <name evidence="1" type="ORF">BSTOLATCC_MIC45495</name>
</gene>
<reference evidence="1" key="1">
    <citation type="submission" date="2021-09" db="EMBL/GenBank/DDBJ databases">
        <authorList>
            <consortium name="AG Swart"/>
            <person name="Singh M."/>
            <person name="Singh A."/>
            <person name="Seah K."/>
            <person name="Emmerich C."/>
        </authorList>
    </citation>
    <scope>NUCLEOTIDE SEQUENCE</scope>
    <source>
        <strain evidence="1">ATCC30299</strain>
    </source>
</reference>
<comment type="caution">
    <text evidence="1">The sequence shown here is derived from an EMBL/GenBank/DDBJ whole genome shotgun (WGS) entry which is preliminary data.</text>
</comment>
<accession>A0AAU9JSX3</accession>
<keyword evidence="2" id="KW-1185">Reference proteome</keyword>
<dbReference type="EMBL" id="CAJZBQ010000045">
    <property type="protein sequence ID" value="CAG9328036.1"/>
    <property type="molecule type" value="Genomic_DNA"/>
</dbReference>
<sequence>MENVENNSSLSCLLDHIADLGYFHIPRLETAPTLKTMQIFQENDISTPVIGVQTSTILSSLEYYPQYARVSYPNSRTASAAALILSVFRISKCSLFIQIHNGEGIFETSS</sequence>
<dbReference type="AlphaFoldDB" id="A0AAU9JSX3"/>